<dbReference type="InterPro" id="IPR010067">
    <property type="entry name" value="ABC_SsuA_sub-bd"/>
</dbReference>
<evidence type="ECO:0000259" key="7">
    <source>
        <dbReference type="SMART" id="SM00062"/>
    </source>
</evidence>
<reference evidence="8 9" key="1">
    <citation type="submission" date="2020-04" db="EMBL/GenBank/DDBJ databases">
        <title>Enterovirga sp. isolate from soil.</title>
        <authorList>
            <person name="Chea S."/>
            <person name="Kim D.-U."/>
        </authorList>
    </citation>
    <scope>NUCLEOTIDE SEQUENCE [LARGE SCALE GENOMIC DNA]</scope>
    <source>
        <strain evidence="8 9">DB1703</strain>
    </source>
</reference>
<dbReference type="PANTHER" id="PTHR30024">
    <property type="entry name" value="ALIPHATIC SULFONATES-BINDING PROTEIN-RELATED"/>
    <property type="match status" value="1"/>
</dbReference>
<dbReference type="SMART" id="SM00062">
    <property type="entry name" value="PBPb"/>
    <property type="match status" value="1"/>
</dbReference>
<keyword evidence="3 6" id="KW-0732">Signal</keyword>
<evidence type="ECO:0000256" key="1">
    <source>
        <dbReference type="ARBA" id="ARBA00010742"/>
    </source>
</evidence>
<dbReference type="EMBL" id="JABEPP010000001">
    <property type="protein sequence ID" value="NNM71340.1"/>
    <property type="molecule type" value="Genomic_DNA"/>
</dbReference>
<feature type="signal peptide" evidence="6">
    <location>
        <begin position="1"/>
        <end position="20"/>
    </location>
</feature>
<dbReference type="InterPro" id="IPR001638">
    <property type="entry name" value="Solute-binding_3/MltF_N"/>
</dbReference>
<dbReference type="Pfam" id="PF13379">
    <property type="entry name" value="NMT1_2"/>
    <property type="match status" value="1"/>
</dbReference>
<feature type="domain" description="Solute-binding protein family 3/N-terminal" evidence="7">
    <location>
        <begin position="30"/>
        <end position="249"/>
    </location>
</feature>
<dbReference type="AlphaFoldDB" id="A0A849I5G5"/>
<comment type="function">
    <text evidence="4">Part of a binding-protein-dependent transport system for aliphatic sulfonates. Putative binding protein.</text>
</comment>
<evidence type="ECO:0000313" key="8">
    <source>
        <dbReference type="EMBL" id="NNM71340.1"/>
    </source>
</evidence>
<keyword evidence="2" id="KW-0813">Transport</keyword>
<accession>A0A849I5G5</accession>
<feature type="chain" id="PRO_5032892286" description="Putative aliphatic sulfonates-binding protein" evidence="6">
    <location>
        <begin position="21"/>
        <end position="315"/>
    </location>
</feature>
<keyword evidence="9" id="KW-1185">Reference proteome</keyword>
<evidence type="ECO:0000256" key="4">
    <source>
        <dbReference type="ARBA" id="ARBA00055538"/>
    </source>
</evidence>
<evidence type="ECO:0000313" key="9">
    <source>
        <dbReference type="Proteomes" id="UP000564885"/>
    </source>
</evidence>
<dbReference type="Gene3D" id="3.40.190.10">
    <property type="entry name" value="Periplasmic binding protein-like II"/>
    <property type="match status" value="2"/>
</dbReference>
<dbReference type="SUPFAM" id="SSF53850">
    <property type="entry name" value="Periplasmic binding protein-like II"/>
    <property type="match status" value="1"/>
</dbReference>
<evidence type="ECO:0000256" key="2">
    <source>
        <dbReference type="ARBA" id="ARBA00022448"/>
    </source>
</evidence>
<sequence>MLNRRSALAGLLAVPSLASAIRPSAAAPAEFRVGYQKSGVLVVARQQGTLEARLKALGVPSVKWVEFQYGPPMMEALGLGSIDFGAVGDTPPIFAQVAGAKVVYAAATPASQSAILVPQDSPIRSLAELKGKKLAFARGSSSHNFVVQALAKAGLAPSDVQQTFLNPADAVAAFSRGSIDAWAVWDPYFAIAEKRHNGRVLTTTQGVLDSYSFYLANRDFAARHPTVLKAAVDAVGDTVAWSARNRDKLAAAISEVTGVDLEIQKHAVDRLRIEIGPMTDQIIQSQQTIADSFHKLGIVPRQVTVRDIVWTAPQS</sequence>
<name>A0A849I5G5_9HYPH</name>
<protein>
    <recommendedName>
        <fullName evidence="5">Putative aliphatic sulfonates-binding protein</fullName>
    </recommendedName>
</protein>
<dbReference type="PANTHER" id="PTHR30024:SF42">
    <property type="entry name" value="ALIPHATIC SULFONATES-BINDING PROTEIN-RELATED"/>
    <property type="match status" value="1"/>
</dbReference>
<evidence type="ECO:0000256" key="3">
    <source>
        <dbReference type="ARBA" id="ARBA00022729"/>
    </source>
</evidence>
<evidence type="ECO:0000256" key="6">
    <source>
        <dbReference type="SAM" id="SignalP"/>
    </source>
</evidence>
<dbReference type="RefSeq" id="WP_171216809.1">
    <property type="nucleotide sequence ID" value="NZ_JABEPP010000001.1"/>
</dbReference>
<comment type="similarity">
    <text evidence="1">Belongs to the bacterial solute-binding protein SsuA/TauA family.</text>
</comment>
<proteinExistence type="inferred from homology"/>
<comment type="caution">
    <text evidence="8">The sequence shown here is derived from an EMBL/GenBank/DDBJ whole genome shotgun (WGS) entry which is preliminary data.</text>
</comment>
<dbReference type="Proteomes" id="UP000564885">
    <property type="component" value="Unassembled WGS sequence"/>
</dbReference>
<dbReference type="NCBIfam" id="TIGR01728">
    <property type="entry name" value="SsuA_fam"/>
    <property type="match status" value="1"/>
</dbReference>
<dbReference type="FunFam" id="3.40.190.10:FF:000050">
    <property type="entry name" value="Sulfonate ABC transporter substrate-binding protein"/>
    <property type="match status" value="1"/>
</dbReference>
<gene>
    <name evidence="8" type="ORF">HJG44_02885</name>
</gene>
<dbReference type="GO" id="GO:0042626">
    <property type="term" value="F:ATPase-coupled transmembrane transporter activity"/>
    <property type="evidence" value="ECO:0007669"/>
    <property type="project" value="InterPro"/>
</dbReference>
<dbReference type="GO" id="GO:0016020">
    <property type="term" value="C:membrane"/>
    <property type="evidence" value="ECO:0007669"/>
    <property type="project" value="InterPro"/>
</dbReference>
<organism evidence="8 9">
    <name type="scientific">Enterovirga aerilata</name>
    <dbReference type="NCBI Taxonomy" id="2730920"/>
    <lineage>
        <taxon>Bacteria</taxon>
        <taxon>Pseudomonadati</taxon>
        <taxon>Pseudomonadota</taxon>
        <taxon>Alphaproteobacteria</taxon>
        <taxon>Hyphomicrobiales</taxon>
        <taxon>Methylobacteriaceae</taxon>
        <taxon>Enterovirga</taxon>
    </lineage>
</organism>
<evidence type="ECO:0000256" key="5">
    <source>
        <dbReference type="ARBA" id="ARBA00070228"/>
    </source>
</evidence>